<accession>A0AAV9D4Q6</accession>
<reference evidence="7" key="1">
    <citation type="journal article" date="2023" name="Nat. Commun.">
        <title>Diploid and tetraploid genomes of Acorus and the evolution of monocots.</title>
        <authorList>
            <person name="Ma L."/>
            <person name="Liu K.W."/>
            <person name="Li Z."/>
            <person name="Hsiao Y.Y."/>
            <person name="Qi Y."/>
            <person name="Fu T."/>
            <person name="Tang G.D."/>
            <person name="Zhang D."/>
            <person name="Sun W.H."/>
            <person name="Liu D.K."/>
            <person name="Li Y."/>
            <person name="Chen G.Z."/>
            <person name="Liu X.D."/>
            <person name="Liao X.Y."/>
            <person name="Jiang Y.T."/>
            <person name="Yu X."/>
            <person name="Hao Y."/>
            <person name="Huang J."/>
            <person name="Zhao X.W."/>
            <person name="Ke S."/>
            <person name="Chen Y.Y."/>
            <person name="Wu W.L."/>
            <person name="Hsu J.L."/>
            <person name="Lin Y.F."/>
            <person name="Huang M.D."/>
            <person name="Li C.Y."/>
            <person name="Huang L."/>
            <person name="Wang Z.W."/>
            <person name="Zhao X."/>
            <person name="Zhong W.Y."/>
            <person name="Peng D.H."/>
            <person name="Ahmad S."/>
            <person name="Lan S."/>
            <person name="Zhang J.S."/>
            <person name="Tsai W.C."/>
            <person name="Van de Peer Y."/>
            <person name="Liu Z.J."/>
        </authorList>
    </citation>
    <scope>NUCLEOTIDE SEQUENCE</scope>
    <source>
        <strain evidence="7">CP</strain>
    </source>
</reference>
<dbReference type="Proteomes" id="UP001180020">
    <property type="component" value="Unassembled WGS sequence"/>
</dbReference>
<sequence>MRSTDHSASSVSMSFLGRSVMSIRRNQVASMDDPNHNGSGAGGQADLALFQKNLTDRLLSLHGDDDSGGGGEALLTLPWLRKLLDAFLSSVEEFKEAVSPSIHHDRAISEFLDRAIKALDVCNAVSDAVDSVRLLHRQAEIAVSVLDRTVLLEGQFVRARRAISRLFLSMAPDDRDGSRGAERNWSFGRSRVAATSSQERRSGGHYLRSVSSGVGRTWSAGKHVQTMSANLYAPRGGITAVDAAAYAMSSFMVFVVWALVAAFFPSQDRGPVSLACPPRHLSWSGPLIGLQEKITDEWRKREKKGSSAGQASSLGLLVEVQRLEKCARGLVSLDRDRTDEIGAFVDELSEACGGLDEGLLPLQGQVRVVFHRIVWCRKELLDCLNHVHRSAAASSSLASATSTTVHSPGL</sequence>
<reference evidence="7" key="2">
    <citation type="submission" date="2023-06" db="EMBL/GenBank/DDBJ databases">
        <authorList>
            <person name="Ma L."/>
            <person name="Liu K.-W."/>
            <person name="Li Z."/>
            <person name="Hsiao Y.-Y."/>
            <person name="Qi Y."/>
            <person name="Fu T."/>
            <person name="Tang G."/>
            <person name="Zhang D."/>
            <person name="Sun W.-H."/>
            <person name="Liu D.-K."/>
            <person name="Li Y."/>
            <person name="Chen G.-Z."/>
            <person name="Liu X.-D."/>
            <person name="Liao X.-Y."/>
            <person name="Jiang Y.-T."/>
            <person name="Yu X."/>
            <person name="Hao Y."/>
            <person name="Huang J."/>
            <person name="Zhao X.-W."/>
            <person name="Ke S."/>
            <person name="Chen Y.-Y."/>
            <person name="Wu W.-L."/>
            <person name="Hsu J.-L."/>
            <person name="Lin Y.-F."/>
            <person name="Huang M.-D."/>
            <person name="Li C.-Y."/>
            <person name="Huang L."/>
            <person name="Wang Z.-W."/>
            <person name="Zhao X."/>
            <person name="Zhong W.-Y."/>
            <person name="Peng D.-H."/>
            <person name="Ahmad S."/>
            <person name="Lan S."/>
            <person name="Zhang J.-S."/>
            <person name="Tsai W.-C."/>
            <person name="Van De Peer Y."/>
            <person name="Liu Z.-J."/>
        </authorList>
    </citation>
    <scope>NUCLEOTIDE SEQUENCE</scope>
    <source>
        <strain evidence="7">CP</strain>
        <tissue evidence="7">Leaves</tissue>
    </source>
</reference>
<evidence type="ECO:0000256" key="2">
    <source>
        <dbReference type="ARBA" id="ARBA00022692"/>
    </source>
</evidence>
<dbReference type="InterPro" id="IPR008511">
    <property type="entry name" value="ROH1-like"/>
</dbReference>
<keyword evidence="3 6" id="KW-1133">Transmembrane helix</keyword>
<evidence type="ECO:0000313" key="8">
    <source>
        <dbReference type="Proteomes" id="UP001180020"/>
    </source>
</evidence>
<keyword evidence="4 6" id="KW-0472">Membrane</keyword>
<proteinExistence type="inferred from homology"/>
<evidence type="ECO:0000256" key="6">
    <source>
        <dbReference type="SAM" id="Phobius"/>
    </source>
</evidence>
<dbReference type="PANTHER" id="PTHR31509">
    <property type="entry name" value="BPS1-LIKE PROTEIN"/>
    <property type="match status" value="1"/>
</dbReference>
<keyword evidence="2 6" id="KW-0812">Transmembrane</keyword>
<comment type="similarity">
    <text evidence="5">Belongs to the ROH1 family.</text>
</comment>
<dbReference type="Pfam" id="PF05633">
    <property type="entry name" value="ROH1-like"/>
    <property type="match status" value="1"/>
</dbReference>
<evidence type="ECO:0000256" key="5">
    <source>
        <dbReference type="ARBA" id="ARBA00035114"/>
    </source>
</evidence>
<name>A0AAV9D4Q6_ACOCL</name>
<feature type="transmembrane region" description="Helical" evidence="6">
    <location>
        <begin position="243"/>
        <end position="264"/>
    </location>
</feature>
<comment type="caution">
    <text evidence="7">The sequence shown here is derived from an EMBL/GenBank/DDBJ whole genome shotgun (WGS) entry which is preliminary data.</text>
</comment>
<evidence type="ECO:0000256" key="1">
    <source>
        <dbReference type="ARBA" id="ARBA00004167"/>
    </source>
</evidence>
<comment type="subcellular location">
    <subcellularLocation>
        <location evidence="1">Membrane</location>
        <topology evidence="1">Single-pass membrane protein</topology>
    </subcellularLocation>
</comment>
<organism evidence="7 8">
    <name type="scientific">Acorus calamus</name>
    <name type="common">Sweet flag</name>
    <dbReference type="NCBI Taxonomy" id="4465"/>
    <lineage>
        <taxon>Eukaryota</taxon>
        <taxon>Viridiplantae</taxon>
        <taxon>Streptophyta</taxon>
        <taxon>Embryophyta</taxon>
        <taxon>Tracheophyta</taxon>
        <taxon>Spermatophyta</taxon>
        <taxon>Magnoliopsida</taxon>
        <taxon>Liliopsida</taxon>
        <taxon>Acoraceae</taxon>
        <taxon>Acorus</taxon>
    </lineage>
</organism>
<protein>
    <submittedName>
        <fullName evidence="7">Uncharacterized protein</fullName>
    </submittedName>
</protein>
<dbReference type="EMBL" id="JAUJYO010000015">
    <property type="protein sequence ID" value="KAK1295916.1"/>
    <property type="molecule type" value="Genomic_DNA"/>
</dbReference>
<keyword evidence="8" id="KW-1185">Reference proteome</keyword>
<dbReference type="GO" id="GO:0016020">
    <property type="term" value="C:membrane"/>
    <property type="evidence" value="ECO:0007669"/>
    <property type="project" value="UniProtKB-SubCell"/>
</dbReference>
<dbReference type="AlphaFoldDB" id="A0AAV9D4Q6"/>
<evidence type="ECO:0000256" key="4">
    <source>
        <dbReference type="ARBA" id="ARBA00023136"/>
    </source>
</evidence>
<gene>
    <name evidence="7" type="ORF">QJS10_CPB15g00790</name>
</gene>
<evidence type="ECO:0000256" key="3">
    <source>
        <dbReference type="ARBA" id="ARBA00022989"/>
    </source>
</evidence>
<evidence type="ECO:0000313" key="7">
    <source>
        <dbReference type="EMBL" id="KAK1295916.1"/>
    </source>
</evidence>